<proteinExistence type="predicted"/>
<evidence type="ECO:0000313" key="1">
    <source>
        <dbReference type="EMBL" id="KAK0452837.1"/>
    </source>
</evidence>
<keyword evidence="2" id="KW-1185">Reference proteome</keyword>
<name>A0AA39MZW8_ARMTA</name>
<evidence type="ECO:0000313" key="2">
    <source>
        <dbReference type="Proteomes" id="UP001175211"/>
    </source>
</evidence>
<dbReference type="EMBL" id="JAUEPS010000030">
    <property type="protein sequence ID" value="KAK0452837.1"/>
    <property type="molecule type" value="Genomic_DNA"/>
</dbReference>
<reference evidence="1" key="1">
    <citation type="submission" date="2023-06" db="EMBL/GenBank/DDBJ databases">
        <authorList>
            <consortium name="Lawrence Berkeley National Laboratory"/>
            <person name="Ahrendt S."/>
            <person name="Sahu N."/>
            <person name="Indic B."/>
            <person name="Wong-Bajracharya J."/>
            <person name="Merenyi Z."/>
            <person name="Ke H.-M."/>
            <person name="Monk M."/>
            <person name="Kocsube S."/>
            <person name="Drula E."/>
            <person name="Lipzen A."/>
            <person name="Balint B."/>
            <person name="Henrissat B."/>
            <person name="Andreopoulos B."/>
            <person name="Martin F.M."/>
            <person name="Harder C.B."/>
            <person name="Rigling D."/>
            <person name="Ford K.L."/>
            <person name="Foster G.D."/>
            <person name="Pangilinan J."/>
            <person name="Papanicolaou A."/>
            <person name="Barry K."/>
            <person name="LaButti K."/>
            <person name="Viragh M."/>
            <person name="Koriabine M."/>
            <person name="Yan M."/>
            <person name="Riley R."/>
            <person name="Champramary S."/>
            <person name="Plett K.L."/>
            <person name="Tsai I.J."/>
            <person name="Slot J."/>
            <person name="Sipos G."/>
            <person name="Plett J."/>
            <person name="Nagy L.G."/>
            <person name="Grigoriev I.V."/>
        </authorList>
    </citation>
    <scope>NUCLEOTIDE SEQUENCE</scope>
    <source>
        <strain evidence="1">CCBAS 213</strain>
    </source>
</reference>
<gene>
    <name evidence="1" type="ORF">EV420DRAFT_683319</name>
</gene>
<dbReference type="AlphaFoldDB" id="A0AA39MZW8"/>
<comment type="caution">
    <text evidence="1">The sequence shown here is derived from an EMBL/GenBank/DDBJ whole genome shotgun (WGS) entry which is preliminary data.</text>
</comment>
<sequence>MSVEEASSPCLPLDILQEVFEYAARVDRQIALNLVQVSSWAQEWCVLSILDDVSSSHYHRVDPILYQVVSLRRESTIRNFLRTIETAKSQQFFLDHVKSLCFSVDIHSETDRTVKILAACARVTHLTIFFVPTSQIPTHCHPSCHSPERLGTAVSQLRPTHLSVSFPTILHGFYPELNLPFYSRLTHLSIINDSTDWTSWSGFHSLSNLTHLALDVRAEPQPIDPDKASRICSTVALILRHCTSLRVCVLLLLFTPDPRQTRDAIARWQGTEDGRLIFLRETQPFRDRDAREERVLWDKAESAMARQRSSSLSVVIDL</sequence>
<protein>
    <submittedName>
        <fullName evidence="1">Uncharacterized protein</fullName>
    </submittedName>
</protein>
<accession>A0AA39MZW8</accession>
<organism evidence="1 2">
    <name type="scientific">Armillaria tabescens</name>
    <name type="common">Ringless honey mushroom</name>
    <name type="synonym">Agaricus tabescens</name>
    <dbReference type="NCBI Taxonomy" id="1929756"/>
    <lineage>
        <taxon>Eukaryota</taxon>
        <taxon>Fungi</taxon>
        <taxon>Dikarya</taxon>
        <taxon>Basidiomycota</taxon>
        <taxon>Agaricomycotina</taxon>
        <taxon>Agaricomycetes</taxon>
        <taxon>Agaricomycetidae</taxon>
        <taxon>Agaricales</taxon>
        <taxon>Marasmiineae</taxon>
        <taxon>Physalacriaceae</taxon>
        <taxon>Desarmillaria</taxon>
    </lineage>
</organism>
<dbReference type="GeneID" id="85366627"/>
<dbReference type="Proteomes" id="UP001175211">
    <property type="component" value="Unassembled WGS sequence"/>
</dbReference>
<dbReference type="RefSeq" id="XP_060328173.1">
    <property type="nucleotide sequence ID" value="XM_060483079.1"/>
</dbReference>